<accession>W2NKZ7</accession>
<proteinExistence type="predicted"/>
<dbReference type="AlphaFoldDB" id="W2NKZ7"/>
<name>W2NKZ7_PHYNI</name>
<organism evidence="1">
    <name type="scientific">Phytophthora nicotianae</name>
    <name type="common">Potato buckeye rot agent</name>
    <name type="synonym">Phytophthora parasitica</name>
    <dbReference type="NCBI Taxonomy" id="4792"/>
    <lineage>
        <taxon>Eukaryota</taxon>
        <taxon>Sar</taxon>
        <taxon>Stramenopiles</taxon>
        <taxon>Oomycota</taxon>
        <taxon>Peronosporomycetes</taxon>
        <taxon>Peronosporales</taxon>
        <taxon>Peronosporaceae</taxon>
        <taxon>Phytophthora</taxon>
    </lineage>
</organism>
<evidence type="ECO:0000313" key="1">
    <source>
        <dbReference type="EMBL" id="ETM48344.1"/>
    </source>
</evidence>
<feature type="non-terminal residue" evidence="1">
    <location>
        <position position="1"/>
    </location>
</feature>
<sequence>PTIAARWRLIDTQIARADFSLLICLLVLWGVHRAPSYEGKPIGGFYRMLFHLDLNTVAVLCHTEAVAVFWDDRRSSTDLRDAHSSDDCGLDKLHCGYCFVGVVGWGARLRRVVLPQVKSENERSSRELTPLRKSDE</sequence>
<dbReference type="EMBL" id="KI692420">
    <property type="protein sequence ID" value="ETM48344.1"/>
    <property type="molecule type" value="Genomic_DNA"/>
</dbReference>
<dbReference type="Proteomes" id="UP000054532">
    <property type="component" value="Unassembled WGS sequence"/>
</dbReference>
<gene>
    <name evidence="1" type="ORF">L914_07108</name>
</gene>
<reference evidence="1" key="1">
    <citation type="submission" date="2013-11" db="EMBL/GenBank/DDBJ databases">
        <title>The Genome Sequence of Phytophthora parasitica IAC_01/95.</title>
        <authorList>
            <consortium name="The Broad Institute Genomics Platform"/>
            <person name="Russ C."/>
            <person name="Tyler B."/>
            <person name="Panabieres F."/>
            <person name="Shan W."/>
            <person name="Tripathy S."/>
            <person name="Grunwald N."/>
            <person name="Machado M."/>
            <person name="Johnson C.S."/>
            <person name="Arredondo F."/>
            <person name="Hong C."/>
            <person name="Coffey M."/>
            <person name="Young S.K."/>
            <person name="Zeng Q."/>
            <person name="Gargeya S."/>
            <person name="Fitzgerald M."/>
            <person name="Abouelleil A."/>
            <person name="Alvarado L."/>
            <person name="Chapman S.B."/>
            <person name="Gainer-Dewar J."/>
            <person name="Goldberg J."/>
            <person name="Griggs A."/>
            <person name="Gujja S."/>
            <person name="Hansen M."/>
            <person name="Howarth C."/>
            <person name="Imamovic A."/>
            <person name="Ireland A."/>
            <person name="Larimer J."/>
            <person name="McCowan C."/>
            <person name="Murphy C."/>
            <person name="Pearson M."/>
            <person name="Poon T.W."/>
            <person name="Priest M."/>
            <person name="Roberts A."/>
            <person name="Saif S."/>
            <person name="Shea T."/>
            <person name="Sykes S."/>
            <person name="Wortman J."/>
            <person name="Nusbaum C."/>
            <person name="Birren B."/>
        </authorList>
    </citation>
    <scope>NUCLEOTIDE SEQUENCE [LARGE SCALE GENOMIC DNA]</scope>
    <source>
        <strain evidence="1">IAC_01/95</strain>
    </source>
</reference>
<protein>
    <submittedName>
        <fullName evidence="1">Uncharacterized protein</fullName>
    </submittedName>
</protein>